<sequence>MADPFEVRMRFTNQLQHLNASVTSSQKAAQYALKYKDMDEDLHSCILEQVEKNSMNNRANILYFLEALADLSNTNGHRDYIRMMQRDILRIVDAVAPEDGSGAANTKVVQKVLASFAAKGYLEAQTVGEIDELLRERDSGMPGLEGAGGSPTQQAEGMDVDDGVWEDRRGDAGGVRLDKKLVEQRIEEDRERHKRLREHQWAVPPAVGEDEDEREFEMLFEETSSVGSDDYRLFEEEFLDRKRCAEEHKADIEGTGEA</sequence>
<dbReference type="eggNOG" id="ENOG502S1MK">
    <property type="taxonomic scope" value="Eukaryota"/>
</dbReference>
<dbReference type="PANTHER" id="PTHR28291">
    <property type="entry name" value="CTD KINASE SUBUNIT GAMMA"/>
    <property type="match status" value="1"/>
</dbReference>
<dbReference type="EMBL" id="KV441401">
    <property type="protein sequence ID" value="OAF57135.1"/>
    <property type="molecule type" value="Genomic_DNA"/>
</dbReference>
<dbReference type="GeneID" id="36289055"/>
<protein>
    <recommendedName>
        <fullName evidence="1">CID domain-containing protein</fullName>
    </recommendedName>
</protein>
<dbReference type="InterPro" id="IPR024637">
    <property type="entry name" value="Ctk3_C"/>
</dbReference>
<dbReference type="InterPro" id="IPR008942">
    <property type="entry name" value="ENTH_VHS"/>
</dbReference>
<dbReference type="GO" id="GO:0045943">
    <property type="term" value="P:positive regulation of transcription by RNA polymerase I"/>
    <property type="evidence" value="ECO:0007669"/>
    <property type="project" value="TreeGrafter"/>
</dbReference>
<evidence type="ECO:0000259" key="1">
    <source>
        <dbReference type="PROSITE" id="PS51391"/>
    </source>
</evidence>
<dbReference type="Pfam" id="PF12243">
    <property type="entry name" value="CTK3"/>
    <property type="match status" value="1"/>
</dbReference>
<dbReference type="OrthoDB" id="21266at2759"/>
<dbReference type="InterPro" id="IPR024638">
    <property type="entry name" value="Ctk3_N"/>
</dbReference>
<reference evidence="2" key="1">
    <citation type="submission" date="2016-03" db="EMBL/GenBank/DDBJ databases">
        <title>Updated assembly of Pseudogymnoascus destructans, the fungus causing white-nose syndrome of bats.</title>
        <authorList>
            <person name="Palmer J.M."/>
            <person name="Drees K.P."/>
            <person name="Foster J.T."/>
            <person name="Lindner D.L."/>
        </authorList>
    </citation>
    <scope>NUCLEOTIDE SEQUENCE [LARGE SCALE GENOMIC DNA]</scope>
    <source>
        <strain evidence="2">20631-21</strain>
    </source>
</reference>
<gene>
    <name evidence="2" type="ORF">VC83_05993</name>
</gene>
<evidence type="ECO:0000313" key="2">
    <source>
        <dbReference type="EMBL" id="OAF57135.1"/>
    </source>
</evidence>
<dbReference type="GO" id="GO:0070692">
    <property type="term" value="C:CTDK-1 complex"/>
    <property type="evidence" value="ECO:0007669"/>
    <property type="project" value="InterPro"/>
</dbReference>
<dbReference type="AlphaFoldDB" id="A0A177A4E0"/>
<dbReference type="Gene3D" id="1.25.40.90">
    <property type="match status" value="1"/>
</dbReference>
<dbReference type="Proteomes" id="UP000077154">
    <property type="component" value="Unassembled WGS sequence"/>
</dbReference>
<dbReference type="InterPro" id="IPR042326">
    <property type="entry name" value="Ctk3"/>
</dbReference>
<feature type="domain" description="CID" evidence="1">
    <location>
        <begin position="3"/>
        <end position="138"/>
    </location>
</feature>
<proteinExistence type="predicted"/>
<dbReference type="VEuPathDB" id="FungiDB:GMDG_00615"/>
<dbReference type="GO" id="GO:0032786">
    <property type="term" value="P:positive regulation of DNA-templated transcription, elongation"/>
    <property type="evidence" value="ECO:0007669"/>
    <property type="project" value="InterPro"/>
</dbReference>
<name>A0A177A4E0_9PEZI</name>
<dbReference type="RefSeq" id="XP_024322426.1">
    <property type="nucleotide sequence ID" value="XM_024469600.1"/>
</dbReference>
<dbReference type="PANTHER" id="PTHR28291:SF1">
    <property type="entry name" value="CTD KINASE SUBUNIT GAMMA"/>
    <property type="match status" value="1"/>
</dbReference>
<dbReference type="Pfam" id="PF12350">
    <property type="entry name" value="CTK3_C"/>
    <property type="match status" value="1"/>
</dbReference>
<dbReference type="FunFam" id="1.25.40.90:FF:000032">
    <property type="entry name" value="CTD kinase subunit gamma"/>
    <property type="match status" value="1"/>
</dbReference>
<organism evidence="2">
    <name type="scientific">Pseudogymnoascus destructans</name>
    <dbReference type="NCBI Taxonomy" id="655981"/>
    <lineage>
        <taxon>Eukaryota</taxon>
        <taxon>Fungi</taxon>
        <taxon>Dikarya</taxon>
        <taxon>Ascomycota</taxon>
        <taxon>Pezizomycotina</taxon>
        <taxon>Leotiomycetes</taxon>
        <taxon>Thelebolales</taxon>
        <taxon>Thelebolaceae</taxon>
        <taxon>Pseudogymnoascus</taxon>
    </lineage>
</organism>
<dbReference type="InterPro" id="IPR006569">
    <property type="entry name" value="CID_dom"/>
</dbReference>
<dbReference type="PROSITE" id="PS51391">
    <property type="entry name" value="CID"/>
    <property type="match status" value="1"/>
</dbReference>
<accession>A0A177A4E0</accession>